<evidence type="ECO:0000313" key="2">
    <source>
        <dbReference type="Proteomes" id="UP000235145"/>
    </source>
</evidence>
<sequence>MEEKLDQFVQRQESKTTMMSRVEQKMLEAQTLFQEAQTMFQTKKDLKILKIKTDDYEGEYLKIFLPPKNLSKRNLGIRGIVLCLKFLCFFW</sequence>
<proteinExistence type="predicted"/>
<gene>
    <name evidence="1" type="ORF">LSAT_V11C800415320</name>
</gene>
<keyword evidence="2" id="KW-1185">Reference proteome</keyword>
<accession>A0A9R1UTM5</accession>
<name>A0A9R1UTM5_LACSA</name>
<organism evidence="1 2">
    <name type="scientific">Lactuca sativa</name>
    <name type="common">Garden lettuce</name>
    <dbReference type="NCBI Taxonomy" id="4236"/>
    <lineage>
        <taxon>Eukaryota</taxon>
        <taxon>Viridiplantae</taxon>
        <taxon>Streptophyta</taxon>
        <taxon>Embryophyta</taxon>
        <taxon>Tracheophyta</taxon>
        <taxon>Spermatophyta</taxon>
        <taxon>Magnoliopsida</taxon>
        <taxon>eudicotyledons</taxon>
        <taxon>Gunneridae</taxon>
        <taxon>Pentapetalae</taxon>
        <taxon>asterids</taxon>
        <taxon>campanulids</taxon>
        <taxon>Asterales</taxon>
        <taxon>Asteraceae</taxon>
        <taxon>Cichorioideae</taxon>
        <taxon>Cichorieae</taxon>
        <taxon>Lactucinae</taxon>
        <taxon>Lactuca</taxon>
    </lineage>
</organism>
<dbReference type="EMBL" id="NBSK02000008">
    <property type="protein sequence ID" value="KAJ0193441.1"/>
    <property type="molecule type" value="Genomic_DNA"/>
</dbReference>
<evidence type="ECO:0000313" key="1">
    <source>
        <dbReference type="EMBL" id="KAJ0193441.1"/>
    </source>
</evidence>
<reference evidence="1 2" key="1">
    <citation type="journal article" date="2017" name="Nat. Commun.">
        <title>Genome assembly with in vitro proximity ligation data and whole-genome triplication in lettuce.</title>
        <authorList>
            <person name="Reyes-Chin-Wo S."/>
            <person name="Wang Z."/>
            <person name="Yang X."/>
            <person name="Kozik A."/>
            <person name="Arikit S."/>
            <person name="Song C."/>
            <person name="Xia L."/>
            <person name="Froenicke L."/>
            <person name="Lavelle D.O."/>
            <person name="Truco M.J."/>
            <person name="Xia R."/>
            <person name="Zhu S."/>
            <person name="Xu C."/>
            <person name="Xu H."/>
            <person name="Xu X."/>
            <person name="Cox K."/>
            <person name="Korf I."/>
            <person name="Meyers B.C."/>
            <person name="Michelmore R.W."/>
        </authorList>
    </citation>
    <scope>NUCLEOTIDE SEQUENCE [LARGE SCALE GENOMIC DNA]</scope>
    <source>
        <strain evidence="2">cv. Salinas</strain>
        <tissue evidence="1">Seedlings</tissue>
    </source>
</reference>
<dbReference type="AlphaFoldDB" id="A0A9R1UTM5"/>
<protein>
    <submittedName>
        <fullName evidence="1">Uncharacterized protein</fullName>
    </submittedName>
</protein>
<comment type="caution">
    <text evidence="1">The sequence shown here is derived from an EMBL/GenBank/DDBJ whole genome shotgun (WGS) entry which is preliminary data.</text>
</comment>
<dbReference type="Proteomes" id="UP000235145">
    <property type="component" value="Unassembled WGS sequence"/>
</dbReference>